<sequence>MNTHTIPTVMAGRGAALIRSTAVPVTTGLWRVTTSSGAVLGHVQSTSDPRGERFAARRASSIPGTTIELGLFWSIDDALACFDHG</sequence>
<accession>A0A2M9BZL0</accession>
<organism evidence="1 2">
    <name type="scientific">Compostimonas suwonensis</name>
    <dbReference type="NCBI Taxonomy" id="1048394"/>
    <lineage>
        <taxon>Bacteria</taxon>
        <taxon>Bacillati</taxon>
        <taxon>Actinomycetota</taxon>
        <taxon>Actinomycetes</taxon>
        <taxon>Micrococcales</taxon>
        <taxon>Microbacteriaceae</taxon>
        <taxon>Compostimonas</taxon>
    </lineage>
</organism>
<reference evidence="1 2" key="1">
    <citation type="submission" date="2017-11" db="EMBL/GenBank/DDBJ databases">
        <title>Genomic Encyclopedia of Archaeal and Bacterial Type Strains, Phase II (KMG-II): From Individual Species to Whole Genera.</title>
        <authorList>
            <person name="Goeker M."/>
        </authorList>
    </citation>
    <scope>NUCLEOTIDE SEQUENCE [LARGE SCALE GENOMIC DNA]</scope>
    <source>
        <strain evidence="1 2">DSM 25625</strain>
    </source>
</reference>
<evidence type="ECO:0000313" key="2">
    <source>
        <dbReference type="Proteomes" id="UP000230161"/>
    </source>
</evidence>
<comment type="caution">
    <text evidence="1">The sequence shown here is derived from an EMBL/GenBank/DDBJ whole genome shotgun (WGS) entry which is preliminary data.</text>
</comment>
<dbReference type="EMBL" id="PGFB01000002">
    <property type="protein sequence ID" value="PJJ63514.1"/>
    <property type="molecule type" value="Genomic_DNA"/>
</dbReference>
<dbReference type="AlphaFoldDB" id="A0A2M9BZL0"/>
<gene>
    <name evidence="1" type="ORF">CLV54_1182</name>
</gene>
<protein>
    <submittedName>
        <fullName evidence="1">Uncharacterized protein</fullName>
    </submittedName>
</protein>
<keyword evidence="2" id="KW-1185">Reference proteome</keyword>
<proteinExistence type="predicted"/>
<evidence type="ECO:0000313" key="1">
    <source>
        <dbReference type="EMBL" id="PJJ63514.1"/>
    </source>
</evidence>
<name>A0A2M9BZL0_9MICO</name>
<dbReference type="RefSeq" id="WP_100344004.1">
    <property type="nucleotide sequence ID" value="NZ_PGFB01000002.1"/>
</dbReference>
<dbReference type="Proteomes" id="UP000230161">
    <property type="component" value="Unassembled WGS sequence"/>
</dbReference>
<dbReference type="OrthoDB" id="5120662at2"/>